<feature type="region of interest" description="Disordered" evidence="6">
    <location>
        <begin position="440"/>
        <end position="493"/>
    </location>
</feature>
<feature type="domain" description="Myb-like" evidence="7">
    <location>
        <begin position="261"/>
        <end position="311"/>
    </location>
</feature>
<dbReference type="PANTHER" id="PTHR46621:SF1">
    <property type="entry name" value="SNRNA-ACTIVATING PROTEIN COMPLEX SUBUNIT 4"/>
    <property type="match status" value="1"/>
</dbReference>
<dbReference type="InterPro" id="IPR017930">
    <property type="entry name" value="Myb_dom"/>
</dbReference>
<feature type="domain" description="HTH myb-type" evidence="9">
    <location>
        <begin position="312"/>
        <end position="367"/>
    </location>
</feature>
<evidence type="ECO:0000256" key="4">
    <source>
        <dbReference type="ARBA" id="ARBA00023242"/>
    </source>
</evidence>
<keyword evidence="4" id="KW-0539">Nucleus</keyword>
<feature type="domain" description="Myb-like" evidence="7">
    <location>
        <begin position="205"/>
        <end position="257"/>
    </location>
</feature>
<proteinExistence type="predicted"/>
<dbReference type="PROSITE" id="PS50090">
    <property type="entry name" value="MYB_LIKE"/>
    <property type="match status" value="4"/>
</dbReference>
<feature type="domain" description="Myb-like" evidence="7">
    <location>
        <begin position="312"/>
        <end position="363"/>
    </location>
</feature>
<evidence type="ECO:0000313" key="11">
    <source>
        <dbReference type="Proteomes" id="UP001162483"/>
    </source>
</evidence>
<dbReference type="InterPro" id="IPR009057">
    <property type="entry name" value="Homeodomain-like_sf"/>
</dbReference>
<feature type="domain" description="SANT" evidence="8">
    <location>
        <begin position="208"/>
        <end position="261"/>
    </location>
</feature>
<feature type="coiled-coil region" evidence="5">
    <location>
        <begin position="137"/>
        <end position="171"/>
    </location>
</feature>
<feature type="compositionally biased region" description="Basic residues" evidence="6">
    <location>
        <begin position="535"/>
        <end position="544"/>
    </location>
</feature>
<dbReference type="Pfam" id="PF13921">
    <property type="entry name" value="Myb_DNA-bind_6"/>
    <property type="match status" value="1"/>
</dbReference>
<evidence type="ECO:0000256" key="3">
    <source>
        <dbReference type="ARBA" id="ARBA00023163"/>
    </source>
</evidence>
<keyword evidence="5" id="KW-0175">Coiled coil</keyword>
<keyword evidence="1" id="KW-0805">Transcription regulation</keyword>
<dbReference type="PROSITE" id="PS51293">
    <property type="entry name" value="SANT"/>
    <property type="match status" value="2"/>
</dbReference>
<dbReference type="InterPro" id="IPR051575">
    <property type="entry name" value="Myb-like_DNA-bd"/>
</dbReference>
<evidence type="ECO:0000256" key="6">
    <source>
        <dbReference type="SAM" id="MobiDB-lite"/>
    </source>
</evidence>
<feature type="compositionally biased region" description="Basic residues" evidence="6">
    <location>
        <begin position="440"/>
        <end position="452"/>
    </location>
</feature>
<dbReference type="InterPro" id="IPR001005">
    <property type="entry name" value="SANT/Myb"/>
</dbReference>
<dbReference type="Gene3D" id="1.10.10.60">
    <property type="entry name" value="Homeodomain-like"/>
    <property type="match status" value="4"/>
</dbReference>
<protein>
    <recommendedName>
        <fullName evidence="12">snRNA-activating protein complex subunit 4</fullName>
    </recommendedName>
</protein>
<feature type="region of interest" description="Disordered" evidence="6">
    <location>
        <begin position="604"/>
        <end position="634"/>
    </location>
</feature>
<evidence type="ECO:0000256" key="2">
    <source>
        <dbReference type="ARBA" id="ARBA00023125"/>
    </source>
</evidence>
<feature type="domain" description="Myb-like" evidence="7">
    <location>
        <begin position="364"/>
        <end position="415"/>
    </location>
</feature>
<feature type="compositionally biased region" description="Acidic residues" evidence="6">
    <location>
        <begin position="480"/>
        <end position="493"/>
    </location>
</feature>
<evidence type="ECO:0000259" key="9">
    <source>
        <dbReference type="PROSITE" id="PS51294"/>
    </source>
</evidence>
<feature type="domain" description="HTH myb-type" evidence="9">
    <location>
        <begin position="205"/>
        <end position="261"/>
    </location>
</feature>
<evidence type="ECO:0000256" key="1">
    <source>
        <dbReference type="ARBA" id="ARBA00023015"/>
    </source>
</evidence>
<accession>A0ABN9BH68</accession>
<dbReference type="SMART" id="SM00717">
    <property type="entry name" value="SANT"/>
    <property type="match status" value="4"/>
</dbReference>
<dbReference type="CDD" id="cd00167">
    <property type="entry name" value="SANT"/>
    <property type="match status" value="3"/>
</dbReference>
<dbReference type="Proteomes" id="UP001162483">
    <property type="component" value="Unassembled WGS sequence"/>
</dbReference>
<feature type="region of interest" description="Disordered" evidence="6">
    <location>
        <begin position="521"/>
        <end position="544"/>
    </location>
</feature>
<feature type="coiled-coil region" evidence="5">
    <location>
        <begin position="10"/>
        <end position="37"/>
    </location>
</feature>
<evidence type="ECO:0000259" key="8">
    <source>
        <dbReference type="PROSITE" id="PS51293"/>
    </source>
</evidence>
<organism evidence="10 11">
    <name type="scientific">Staurois parvus</name>
    <dbReference type="NCBI Taxonomy" id="386267"/>
    <lineage>
        <taxon>Eukaryota</taxon>
        <taxon>Metazoa</taxon>
        <taxon>Chordata</taxon>
        <taxon>Craniata</taxon>
        <taxon>Vertebrata</taxon>
        <taxon>Euteleostomi</taxon>
        <taxon>Amphibia</taxon>
        <taxon>Batrachia</taxon>
        <taxon>Anura</taxon>
        <taxon>Neobatrachia</taxon>
        <taxon>Ranoidea</taxon>
        <taxon>Ranidae</taxon>
        <taxon>Staurois</taxon>
    </lineage>
</organism>
<feature type="compositionally biased region" description="Low complexity" evidence="6">
    <location>
        <begin position="464"/>
        <end position="479"/>
    </location>
</feature>
<evidence type="ECO:0000256" key="5">
    <source>
        <dbReference type="SAM" id="Coils"/>
    </source>
</evidence>
<evidence type="ECO:0000259" key="7">
    <source>
        <dbReference type="PROSITE" id="PS50090"/>
    </source>
</evidence>
<dbReference type="EMBL" id="CATNWA010003954">
    <property type="protein sequence ID" value="CAI9546721.1"/>
    <property type="molecule type" value="Genomic_DNA"/>
</dbReference>
<dbReference type="Pfam" id="PF00249">
    <property type="entry name" value="Myb_DNA-binding"/>
    <property type="match status" value="2"/>
</dbReference>
<dbReference type="PROSITE" id="PS51294">
    <property type="entry name" value="HTH_MYB"/>
    <property type="match status" value="3"/>
</dbReference>
<reference evidence="10" key="1">
    <citation type="submission" date="2023-05" db="EMBL/GenBank/DDBJ databases">
        <authorList>
            <person name="Stuckert A."/>
        </authorList>
    </citation>
    <scope>NUCLEOTIDE SEQUENCE</scope>
</reference>
<evidence type="ECO:0008006" key="12">
    <source>
        <dbReference type="Google" id="ProtNLM"/>
    </source>
</evidence>
<feature type="domain" description="SANT" evidence="8">
    <location>
        <begin position="315"/>
        <end position="361"/>
    </location>
</feature>
<gene>
    <name evidence="10" type="ORF">SPARVUS_LOCUS2872073</name>
</gene>
<comment type="caution">
    <text evidence="10">The sequence shown here is derived from an EMBL/GenBank/DDBJ whole genome shotgun (WGS) entry which is preliminary data.</text>
</comment>
<keyword evidence="3" id="KW-0804">Transcription</keyword>
<evidence type="ECO:0000313" key="10">
    <source>
        <dbReference type="EMBL" id="CAI9546721.1"/>
    </source>
</evidence>
<dbReference type="InterPro" id="IPR017884">
    <property type="entry name" value="SANT_dom"/>
</dbReference>
<dbReference type="PANTHER" id="PTHR46621">
    <property type="entry name" value="SNRNA-ACTIVATING PROTEIN COMPLEX SUBUNIT 4"/>
    <property type="match status" value="1"/>
</dbReference>
<feature type="domain" description="HTH myb-type" evidence="9">
    <location>
        <begin position="368"/>
        <end position="422"/>
    </location>
</feature>
<name>A0ABN9BH68_9NEOB</name>
<sequence length="826" mass="96687">MCLQMNLVYQAVIEEKLQELELLIAQNKEQQEELMWELAGRKTQRAGTTKPYPLNLALGHFMKPYFKDKVTGVGPPANQEMRERSAHIVKTFQELTHRNWKPSDTLEMRKAIFSDKLQRMLQPKILKVEYLQQKQVSAKSDIEKKILAKQIQEAEREIDDINQLKEDVLLGQRTDSHDWDKIANINFEGNHTPDRLCRIWQNFEHPHVNKEVWSEEEIQKLKEIAKDHNFVNWESIAQELGTQRTAFQCLQMFQRNNKAFKRSEFTKEEDEILTNFVQRMRVGEHIPYKKISYFMEGRDGLQLLYRWTKCLDPSLKKGPWTKEEDEMLLKAVAKYGEKDWYKMRLEVPGRSDVQCRERYVKGLHKDIKKGKWDPEEKEKLLEFTAKYGVGHWAQVSREVPHRTSAQCLSKWKQITGYFKRRRMRLRQLRLKRLKKTIPPKLRRPKKPRKAMKIKKEMASEEEISSGSSSSESSIIISSSESEDETMELMDQSGDEEISNLLRSVSDLDLWIPRKRSPGLQGKSLHVYSAPSHNNKPLRMKKKKSKGSSFQFNTILKGIAYPSSTDTVTETVEDFLKEEEKNGHEILQIREEDINKILMRNTRESERKQIQRIKQRQIKPPPDSEADQQKDSSTSLSQTAVTRLYRASVDRKLLCAVTRWVGNVFLPLSTNCGRRFRGRTRADEMNKKLSCVTITSTPIFTLFIQFFQIDAEGCLQMIRLRKFEESEFFRRFKSTTMKTTRKIAGSAPLSPKSILVQSFNDQKSDPVIPQITEITSPPPQKCRHSTPKIPRVRSDVPAPKLKTVSELLREKRMRKKQMSRKLFKAPQ</sequence>
<dbReference type="SUPFAM" id="SSF46689">
    <property type="entry name" value="Homeodomain-like"/>
    <property type="match status" value="3"/>
</dbReference>
<keyword evidence="2" id="KW-0238">DNA-binding</keyword>
<keyword evidence="11" id="KW-1185">Reference proteome</keyword>